<dbReference type="Proteomes" id="UP001236507">
    <property type="component" value="Unassembled WGS sequence"/>
</dbReference>
<organism evidence="1 2">
    <name type="scientific">Flectobacillus roseus</name>
    <dbReference type="NCBI Taxonomy" id="502259"/>
    <lineage>
        <taxon>Bacteria</taxon>
        <taxon>Pseudomonadati</taxon>
        <taxon>Bacteroidota</taxon>
        <taxon>Cytophagia</taxon>
        <taxon>Cytophagales</taxon>
        <taxon>Flectobacillaceae</taxon>
        <taxon>Flectobacillus</taxon>
    </lineage>
</organism>
<dbReference type="EMBL" id="JASHIF010000010">
    <property type="protein sequence ID" value="MDI9860188.1"/>
    <property type="molecule type" value="Genomic_DNA"/>
</dbReference>
<proteinExistence type="predicted"/>
<evidence type="ECO:0000313" key="1">
    <source>
        <dbReference type="EMBL" id="MDI9860188.1"/>
    </source>
</evidence>
<comment type="caution">
    <text evidence="1">The sequence shown here is derived from an EMBL/GenBank/DDBJ whole genome shotgun (WGS) entry which is preliminary data.</text>
</comment>
<sequence>MYIAFENISPSARVWVYQTERLLSSDEIAFVGQYLQQQIEQWAAHGAPLLGAFQIIQNRFIIVAADEQQNAASGCSIDASGRWFKELTQHLNVNFFDRSIAYFKGDTIETVEMLKIRGLVTSGEITPETPIVNTLVATVAEFQQKWTLPAGDSWMARYFKQLV</sequence>
<gene>
    <name evidence="1" type="ORF">QM524_13295</name>
</gene>
<protein>
    <recommendedName>
        <fullName evidence="3">ABC transporter ATPase</fullName>
    </recommendedName>
</protein>
<name>A0ABT6YAR0_9BACT</name>
<dbReference type="RefSeq" id="WP_283344977.1">
    <property type="nucleotide sequence ID" value="NZ_JASHIF010000010.1"/>
</dbReference>
<evidence type="ECO:0008006" key="3">
    <source>
        <dbReference type="Google" id="ProtNLM"/>
    </source>
</evidence>
<keyword evidence="2" id="KW-1185">Reference proteome</keyword>
<accession>A0ABT6YAR0</accession>
<evidence type="ECO:0000313" key="2">
    <source>
        <dbReference type="Proteomes" id="UP001236507"/>
    </source>
</evidence>
<reference evidence="1 2" key="1">
    <citation type="submission" date="2023-05" db="EMBL/GenBank/DDBJ databases">
        <title>Novel species of genus Flectobacillus isolated from stream in China.</title>
        <authorList>
            <person name="Lu H."/>
        </authorList>
    </citation>
    <scope>NUCLEOTIDE SEQUENCE [LARGE SCALE GENOMIC DNA]</scope>
    <source>
        <strain evidence="1 2">KCTC 42575</strain>
    </source>
</reference>